<accession>A0A2R4MID8</accession>
<dbReference type="KEGG" id="mmyr:MXMO3_03295"/>
<dbReference type="EMBL" id="CP021330">
    <property type="protein sequence ID" value="AVX05801.1"/>
    <property type="molecule type" value="Genomic_DNA"/>
</dbReference>
<name>A0A2R4MID8_9HYPH</name>
<evidence type="ECO:0000313" key="2">
    <source>
        <dbReference type="Proteomes" id="UP000258927"/>
    </source>
</evidence>
<evidence type="ECO:0008006" key="3">
    <source>
        <dbReference type="Google" id="ProtNLM"/>
    </source>
</evidence>
<gene>
    <name evidence="1" type="ORF">MXMO3_03295</name>
</gene>
<dbReference type="SUPFAM" id="SSF82171">
    <property type="entry name" value="DPP6 N-terminal domain-like"/>
    <property type="match status" value="1"/>
</dbReference>
<sequence length="92" mass="10184">MRPDGRDLQQMTDEDSVNWFPHPAPDGRHMLYLAYPGGKKGHPFGKDVELRLMPAEGGKSRTLTTLYGGQGTINVPCWAPDSARFAYVSYSA</sequence>
<dbReference type="AlphaFoldDB" id="A0A2R4MID8"/>
<reference evidence="1 2" key="1">
    <citation type="submission" date="2017-05" db="EMBL/GenBank/DDBJ databases">
        <title>Genome Analysis of Maritalea myrionectae HL2708#5.</title>
        <authorList>
            <consortium name="Cotde Inc.-PKNU"/>
            <person name="Jang D."/>
            <person name="Oh H.-M."/>
        </authorList>
    </citation>
    <scope>NUCLEOTIDE SEQUENCE [LARGE SCALE GENOMIC DNA]</scope>
    <source>
        <strain evidence="1 2">HL2708#5</strain>
    </source>
</reference>
<evidence type="ECO:0000313" key="1">
    <source>
        <dbReference type="EMBL" id="AVX05801.1"/>
    </source>
</evidence>
<dbReference type="InterPro" id="IPR011042">
    <property type="entry name" value="6-blade_b-propeller_TolB-like"/>
</dbReference>
<protein>
    <recommendedName>
        <fullName evidence="3">Protein TolB</fullName>
    </recommendedName>
</protein>
<dbReference type="Proteomes" id="UP000258927">
    <property type="component" value="Chromosome"/>
</dbReference>
<organism evidence="1 2">
    <name type="scientific">Maritalea myrionectae</name>
    <dbReference type="NCBI Taxonomy" id="454601"/>
    <lineage>
        <taxon>Bacteria</taxon>
        <taxon>Pseudomonadati</taxon>
        <taxon>Pseudomonadota</taxon>
        <taxon>Alphaproteobacteria</taxon>
        <taxon>Hyphomicrobiales</taxon>
        <taxon>Devosiaceae</taxon>
        <taxon>Maritalea</taxon>
    </lineage>
</organism>
<dbReference type="STRING" id="1122213.GCA_000423365_01006"/>
<proteinExistence type="predicted"/>
<dbReference type="Gene3D" id="2.120.10.30">
    <property type="entry name" value="TolB, C-terminal domain"/>
    <property type="match status" value="1"/>
</dbReference>
<dbReference type="RefSeq" id="WP_117396578.1">
    <property type="nucleotide sequence ID" value="NZ_CP021330.1"/>
</dbReference>
<keyword evidence="2" id="KW-1185">Reference proteome</keyword>